<dbReference type="InterPro" id="IPR038765">
    <property type="entry name" value="Papain-like_cys_pep_sf"/>
</dbReference>
<accession>A0A8J8NW83</accession>
<reference evidence="3" key="1">
    <citation type="submission" date="2019-06" db="EMBL/GenBank/DDBJ databases">
        <authorList>
            <person name="Zheng W."/>
        </authorList>
    </citation>
    <scope>NUCLEOTIDE SEQUENCE</scope>
    <source>
        <strain evidence="3">QDHG01</strain>
    </source>
</reference>
<evidence type="ECO:0000256" key="1">
    <source>
        <dbReference type="ARBA" id="ARBA00022786"/>
    </source>
</evidence>
<organism evidence="3 4">
    <name type="scientific">Halteria grandinella</name>
    <dbReference type="NCBI Taxonomy" id="5974"/>
    <lineage>
        <taxon>Eukaryota</taxon>
        <taxon>Sar</taxon>
        <taxon>Alveolata</taxon>
        <taxon>Ciliophora</taxon>
        <taxon>Intramacronucleata</taxon>
        <taxon>Spirotrichea</taxon>
        <taxon>Stichotrichia</taxon>
        <taxon>Sporadotrichida</taxon>
        <taxon>Halteriidae</taxon>
        <taxon>Halteria</taxon>
    </lineage>
</organism>
<protein>
    <submittedName>
        <fullName evidence="3">Uncharacterized protein</fullName>
    </submittedName>
</protein>
<dbReference type="Proteomes" id="UP000785679">
    <property type="component" value="Unassembled WGS sequence"/>
</dbReference>
<evidence type="ECO:0000313" key="4">
    <source>
        <dbReference type="Proteomes" id="UP000785679"/>
    </source>
</evidence>
<proteinExistence type="predicted"/>
<dbReference type="InterPro" id="IPR052398">
    <property type="entry name" value="Ubiquitin_hydrolase_53/54"/>
</dbReference>
<keyword evidence="1" id="KW-0833">Ubl conjugation pathway</keyword>
<dbReference type="PANTHER" id="PTHR22975:SF9">
    <property type="entry name" value="ECHINUS SPLICE FORM 3"/>
    <property type="match status" value="1"/>
</dbReference>
<dbReference type="AlphaFoldDB" id="A0A8J8NW83"/>
<dbReference type="PANTHER" id="PTHR22975">
    <property type="entry name" value="UBIQUITIN SPECIFIC PROTEINASE"/>
    <property type="match status" value="1"/>
</dbReference>
<dbReference type="Gene3D" id="3.90.70.10">
    <property type="entry name" value="Cysteine proteinases"/>
    <property type="match status" value="1"/>
</dbReference>
<dbReference type="EMBL" id="RRYP01004641">
    <property type="protein sequence ID" value="TNV82703.1"/>
    <property type="molecule type" value="Genomic_DNA"/>
</dbReference>
<dbReference type="SUPFAM" id="SSF54001">
    <property type="entry name" value="Cysteine proteinases"/>
    <property type="match status" value="1"/>
</dbReference>
<sequence length="471" mass="55534">MQNLFNLNDMGDAAESFTRILEILHVSQTQHKGEGQPIDGPATFIDFGESCSKNGKKCMFHRIFWINQLSQRKCRCGLACSVEQSDLNNYSIVVNMDQFLQTLRAYTKYLIQNDVFTEDIEEVKMSFIDVLQMSFTAEEQFCKNEACTIKKSRMMYKIDLKEGVPQVMTFNLNWIDENVPKQNISSLLDTIQSKFALCDLYETDDLPVLEFKKINYMLQGFVAYYGRHYSCFFQGIINGNKVWQEYNDAMAKEYKSFEEVISFCKKCGIKPTLMFYQLASQSADTDTLFSIRLSQYRAQLPDYRIRLAVNADYKPYDGQEAYFPSYGEISMPRALQVELRANQETKDVYIYKCLHCGKYTLLHYKMCHYCEKYNECYETSASVSRIGYQKEDEILQKLEKAMYQQELSNSQKQMLDDEWYQNPVHYSPWHSMPGLRMHQHQHQHQHQHHYQPQSQSRLFFVMQPPGYYYPK</sequence>
<gene>
    <name evidence="3" type="ORF">FGO68_gene533</name>
</gene>
<keyword evidence="2" id="KW-0378">Hydrolase</keyword>
<keyword evidence="4" id="KW-1185">Reference proteome</keyword>
<evidence type="ECO:0000256" key="2">
    <source>
        <dbReference type="ARBA" id="ARBA00022801"/>
    </source>
</evidence>
<dbReference type="GO" id="GO:0016787">
    <property type="term" value="F:hydrolase activity"/>
    <property type="evidence" value="ECO:0007669"/>
    <property type="project" value="UniProtKB-KW"/>
</dbReference>
<evidence type="ECO:0000313" key="3">
    <source>
        <dbReference type="EMBL" id="TNV82703.1"/>
    </source>
</evidence>
<name>A0A8J8NW83_HALGN</name>
<comment type="caution">
    <text evidence="3">The sequence shown here is derived from an EMBL/GenBank/DDBJ whole genome shotgun (WGS) entry which is preliminary data.</text>
</comment>